<sequence length="303" mass="35007">MNIKECFMHFKKLCYAIACYVYTCVVIYLYFCYYDYICHVFVIVPILIAVSLMFLCRQYSMGRKKQVVAVEEIHGVVDAELHGVADTEVHEGTDREECSVDVQKNKRGPTSMCKLTAAARWGKKAKIDYDDMGRPLYNANGKALQSYIGCVARTMVPINIKSWPTVPENIKQKLWEEISNVFELTPQSETAVMNSASQKWRDFKNKLTSRFVWPNKDNPEKLSSPPSQYQIPKAVWKAFVDERLHPSWERGEEEGLAACLAYVSDVRGRQCGGEEEEEDIEATVTTMCMRWWKRHHFHETVMV</sequence>
<gene>
    <name evidence="2" type="ORF">ZIOFF_003190</name>
</gene>
<reference evidence="2 3" key="1">
    <citation type="submission" date="2020-08" db="EMBL/GenBank/DDBJ databases">
        <title>Plant Genome Project.</title>
        <authorList>
            <person name="Zhang R.-G."/>
        </authorList>
    </citation>
    <scope>NUCLEOTIDE SEQUENCE [LARGE SCALE GENOMIC DNA]</scope>
    <source>
        <tissue evidence="2">Rhizome</tissue>
    </source>
</reference>
<keyword evidence="1" id="KW-0472">Membrane</keyword>
<accession>A0A8J5HY07</accession>
<proteinExistence type="predicted"/>
<keyword evidence="1" id="KW-0812">Transmembrane</keyword>
<feature type="transmembrane region" description="Helical" evidence="1">
    <location>
        <begin position="12"/>
        <end position="31"/>
    </location>
</feature>
<evidence type="ECO:0008006" key="4">
    <source>
        <dbReference type="Google" id="ProtNLM"/>
    </source>
</evidence>
<feature type="transmembrane region" description="Helical" evidence="1">
    <location>
        <begin position="37"/>
        <end position="56"/>
    </location>
</feature>
<evidence type="ECO:0000313" key="3">
    <source>
        <dbReference type="Proteomes" id="UP000734854"/>
    </source>
</evidence>
<organism evidence="2 3">
    <name type="scientific">Zingiber officinale</name>
    <name type="common">Ginger</name>
    <name type="synonym">Amomum zingiber</name>
    <dbReference type="NCBI Taxonomy" id="94328"/>
    <lineage>
        <taxon>Eukaryota</taxon>
        <taxon>Viridiplantae</taxon>
        <taxon>Streptophyta</taxon>
        <taxon>Embryophyta</taxon>
        <taxon>Tracheophyta</taxon>
        <taxon>Spermatophyta</taxon>
        <taxon>Magnoliopsida</taxon>
        <taxon>Liliopsida</taxon>
        <taxon>Zingiberales</taxon>
        <taxon>Zingiberaceae</taxon>
        <taxon>Zingiber</taxon>
    </lineage>
</organism>
<dbReference type="AlphaFoldDB" id="A0A8J5HY07"/>
<name>A0A8J5HY07_ZINOF</name>
<dbReference type="EMBL" id="JACMSC010000001">
    <property type="protein sequence ID" value="KAG6538087.1"/>
    <property type="molecule type" value="Genomic_DNA"/>
</dbReference>
<keyword evidence="1" id="KW-1133">Transmembrane helix</keyword>
<keyword evidence="3" id="KW-1185">Reference proteome</keyword>
<evidence type="ECO:0000313" key="2">
    <source>
        <dbReference type="EMBL" id="KAG6538087.1"/>
    </source>
</evidence>
<protein>
    <recommendedName>
        <fullName evidence="4">Transposase</fullName>
    </recommendedName>
</protein>
<dbReference type="PANTHER" id="PTHR33018:SF31">
    <property type="entry name" value="TRANSPOSASE, PTTA_EN_SPM, PLANT"/>
    <property type="match status" value="1"/>
</dbReference>
<dbReference type="PANTHER" id="PTHR33018">
    <property type="entry name" value="OS10G0338966 PROTEIN-RELATED"/>
    <property type="match status" value="1"/>
</dbReference>
<evidence type="ECO:0000256" key="1">
    <source>
        <dbReference type="SAM" id="Phobius"/>
    </source>
</evidence>
<dbReference type="Proteomes" id="UP000734854">
    <property type="component" value="Unassembled WGS sequence"/>
</dbReference>
<comment type="caution">
    <text evidence="2">The sequence shown here is derived from an EMBL/GenBank/DDBJ whole genome shotgun (WGS) entry which is preliminary data.</text>
</comment>